<dbReference type="InterPro" id="IPR000953">
    <property type="entry name" value="Chromo/chromo_shadow_dom"/>
</dbReference>
<sequence>MVYLKAQPYKHPKILWTFYCRGKSEKVAYKLKLLDHARIHPVFHVSQLKKAIVATIPQFLTVGESQVQPKEVLEVRRLVNGESQVLIKWDNLPYHENTWEDSVVINKVFPEFHLEDK</sequence>
<dbReference type="Gene3D" id="2.40.50.40">
    <property type="match status" value="1"/>
</dbReference>
<proteinExistence type="predicted"/>
<evidence type="ECO:0000313" key="3">
    <source>
        <dbReference type="Proteomes" id="UP000257109"/>
    </source>
</evidence>
<dbReference type="PROSITE" id="PS50013">
    <property type="entry name" value="CHROMO_2"/>
    <property type="match status" value="1"/>
</dbReference>
<comment type="caution">
    <text evidence="2">The sequence shown here is derived from an EMBL/GenBank/DDBJ whole genome shotgun (WGS) entry which is preliminary data.</text>
</comment>
<accession>A0A371FPZ5</accession>
<dbReference type="OrthoDB" id="1434752at2759"/>
<dbReference type="InterPro" id="IPR016197">
    <property type="entry name" value="Chromo-like_dom_sf"/>
</dbReference>
<feature type="domain" description="Chromo" evidence="1">
    <location>
        <begin position="67"/>
        <end position="117"/>
    </location>
</feature>
<dbReference type="AlphaFoldDB" id="A0A371FPZ5"/>
<gene>
    <name evidence="2" type="ORF">CR513_39048</name>
</gene>
<feature type="non-terminal residue" evidence="2">
    <location>
        <position position="1"/>
    </location>
</feature>
<protein>
    <recommendedName>
        <fullName evidence="1">Chromo domain-containing protein</fullName>
    </recommendedName>
</protein>
<evidence type="ECO:0000313" key="2">
    <source>
        <dbReference type="EMBL" id="RDX80409.1"/>
    </source>
</evidence>
<organism evidence="2 3">
    <name type="scientific">Mucuna pruriens</name>
    <name type="common">Velvet bean</name>
    <name type="synonym">Dolichos pruriens</name>
    <dbReference type="NCBI Taxonomy" id="157652"/>
    <lineage>
        <taxon>Eukaryota</taxon>
        <taxon>Viridiplantae</taxon>
        <taxon>Streptophyta</taxon>
        <taxon>Embryophyta</taxon>
        <taxon>Tracheophyta</taxon>
        <taxon>Spermatophyta</taxon>
        <taxon>Magnoliopsida</taxon>
        <taxon>eudicotyledons</taxon>
        <taxon>Gunneridae</taxon>
        <taxon>Pentapetalae</taxon>
        <taxon>rosids</taxon>
        <taxon>fabids</taxon>
        <taxon>Fabales</taxon>
        <taxon>Fabaceae</taxon>
        <taxon>Papilionoideae</taxon>
        <taxon>50 kb inversion clade</taxon>
        <taxon>NPAAA clade</taxon>
        <taxon>indigoferoid/millettioid clade</taxon>
        <taxon>Phaseoleae</taxon>
        <taxon>Mucuna</taxon>
    </lineage>
</organism>
<dbReference type="SUPFAM" id="SSF54160">
    <property type="entry name" value="Chromo domain-like"/>
    <property type="match status" value="1"/>
</dbReference>
<dbReference type="Proteomes" id="UP000257109">
    <property type="component" value="Unassembled WGS sequence"/>
</dbReference>
<dbReference type="Pfam" id="PF00385">
    <property type="entry name" value="Chromo"/>
    <property type="match status" value="1"/>
</dbReference>
<feature type="non-terminal residue" evidence="2">
    <location>
        <position position="117"/>
    </location>
</feature>
<reference evidence="2" key="1">
    <citation type="submission" date="2018-05" db="EMBL/GenBank/DDBJ databases">
        <title>Draft genome of Mucuna pruriens seed.</title>
        <authorList>
            <person name="Nnadi N.E."/>
            <person name="Vos R."/>
            <person name="Hasami M.H."/>
            <person name="Devisetty U.K."/>
            <person name="Aguiy J.C."/>
        </authorList>
    </citation>
    <scope>NUCLEOTIDE SEQUENCE [LARGE SCALE GENOMIC DNA]</scope>
    <source>
        <strain evidence="2">JCA_2017</strain>
    </source>
</reference>
<dbReference type="InterPro" id="IPR056924">
    <property type="entry name" value="SH3_Tf2-1"/>
</dbReference>
<keyword evidence="3" id="KW-1185">Reference proteome</keyword>
<evidence type="ECO:0000259" key="1">
    <source>
        <dbReference type="PROSITE" id="PS50013"/>
    </source>
</evidence>
<dbReference type="EMBL" id="QJKJ01008232">
    <property type="protein sequence ID" value="RDX80409.1"/>
    <property type="molecule type" value="Genomic_DNA"/>
</dbReference>
<dbReference type="Pfam" id="PF24626">
    <property type="entry name" value="SH3_Tf2-1"/>
    <property type="match status" value="1"/>
</dbReference>
<dbReference type="InterPro" id="IPR023780">
    <property type="entry name" value="Chromo_domain"/>
</dbReference>
<name>A0A371FPZ5_MUCPR</name>